<feature type="region of interest" description="Disordered" evidence="1">
    <location>
        <begin position="1"/>
        <end position="39"/>
    </location>
</feature>
<dbReference type="AlphaFoldDB" id="A0AAD7JTP5"/>
<reference evidence="2" key="1">
    <citation type="submission" date="2023-03" db="EMBL/GenBank/DDBJ databases">
        <title>Massive genome expansion in bonnet fungi (Mycena s.s.) driven by repeated elements and novel gene families across ecological guilds.</title>
        <authorList>
            <consortium name="Lawrence Berkeley National Laboratory"/>
            <person name="Harder C.B."/>
            <person name="Miyauchi S."/>
            <person name="Viragh M."/>
            <person name="Kuo A."/>
            <person name="Thoen E."/>
            <person name="Andreopoulos B."/>
            <person name="Lu D."/>
            <person name="Skrede I."/>
            <person name="Drula E."/>
            <person name="Henrissat B."/>
            <person name="Morin E."/>
            <person name="Kohler A."/>
            <person name="Barry K."/>
            <person name="LaButti K."/>
            <person name="Morin E."/>
            <person name="Salamov A."/>
            <person name="Lipzen A."/>
            <person name="Mereny Z."/>
            <person name="Hegedus B."/>
            <person name="Baldrian P."/>
            <person name="Stursova M."/>
            <person name="Weitz H."/>
            <person name="Taylor A."/>
            <person name="Grigoriev I.V."/>
            <person name="Nagy L.G."/>
            <person name="Martin F."/>
            <person name="Kauserud H."/>
        </authorList>
    </citation>
    <scope>NUCLEOTIDE SEQUENCE</scope>
    <source>
        <strain evidence="2">CBHHK182m</strain>
    </source>
</reference>
<name>A0AAD7JTP5_9AGAR</name>
<protein>
    <recommendedName>
        <fullName evidence="4">B box-type domain-containing protein</fullName>
    </recommendedName>
</protein>
<feature type="region of interest" description="Disordered" evidence="1">
    <location>
        <begin position="120"/>
        <end position="148"/>
    </location>
</feature>
<evidence type="ECO:0000256" key="1">
    <source>
        <dbReference type="SAM" id="MobiDB-lite"/>
    </source>
</evidence>
<evidence type="ECO:0000313" key="2">
    <source>
        <dbReference type="EMBL" id="KAJ7769324.1"/>
    </source>
</evidence>
<gene>
    <name evidence="2" type="ORF">B0H16DRAFT_1517477</name>
</gene>
<evidence type="ECO:0008006" key="4">
    <source>
        <dbReference type="Google" id="ProtNLM"/>
    </source>
</evidence>
<comment type="caution">
    <text evidence="2">The sequence shown here is derived from an EMBL/GenBank/DDBJ whole genome shotgun (WGS) entry which is preliminary data.</text>
</comment>
<feature type="compositionally biased region" description="Basic and acidic residues" evidence="1">
    <location>
        <begin position="133"/>
        <end position="144"/>
    </location>
</feature>
<evidence type="ECO:0000313" key="3">
    <source>
        <dbReference type="Proteomes" id="UP001215598"/>
    </source>
</evidence>
<keyword evidence="3" id="KW-1185">Reference proteome</keyword>
<proteinExistence type="predicted"/>
<dbReference type="EMBL" id="JARKIB010000018">
    <property type="protein sequence ID" value="KAJ7769324.1"/>
    <property type="molecule type" value="Genomic_DNA"/>
</dbReference>
<dbReference type="Proteomes" id="UP001215598">
    <property type="component" value="Unassembled WGS sequence"/>
</dbReference>
<sequence length="180" mass="19134">MQTSARSLRPLPKRRRLNPLTPYAAQRPTEHNAPKTAPKNTGGICASCHRAATASAILFCSRCSSATCAVCSRTCNATLYISDASAALHLSAPTTPISGFTPTPRRSVLALNAANTNANANATPVTAKRKKPRDSDEDKGRESCDDSTDGCGRIVCRACCIESPVESTTTCYDCDRRSPL</sequence>
<organism evidence="2 3">
    <name type="scientific">Mycena metata</name>
    <dbReference type="NCBI Taxonomy" id="1033252"/>
    <lineage>
        <taxon>Eukaryota</taxon>
        <taxon>Fungi</taxon>
        <taxon>Dikarya</taxon>
        <taxon>Basidiomycota</taxon>
        <taxon>Agaricomycotina</taxon>
        <taxon>Agaricomycetes</taxon>
        <taxon>Agaricomycetidae</taxon>
        <taxon>Agaricales</taxon>
        <taxon>Marasmiineae</taxon>
        <taxon>Mycenaceae</taxon>
        <taxon>Mycena</taxon>
    </lineage>
</organism>
<accession>A0AAD7JTP5</accession>